<name>A0A1I5LSC0_9GAMM</name>
<evidence type="ECO:0000313" key="2">
    <source>
        <dbReference type="Proteomes" id="UP000182692"/>
    </source>
</evidence>
<dbReference type="OrthoDB" id="5912637at2"/>
<protein>
    <submittedName>
        <fullName evidence="1">Uncharacterized protein</fullName>
    </submittedName>
</protein>
<accession>A0A1I5LSC0</accession>
<dbReference type="AlphaFoldDB" id="A0A1I5LSC0"/>
<dbReference type="Proteomes" id="UP000182692">
    <property type="component" value="Unassembled WGS sequence"/>
</dbReference>
<evidence type="ECO:0000313" key="1">
    <source>
        <dbReference type="EMBL" id="SFP00218.1"/>
    </source>
</evidence>
<organism evidence="1 2">
    <name type="scientific">Enterovibrio norvegicus DSM 15893</name>
    <dbReference type="NCBI Taxonomy" id="1121869"/>
    <lineage>
        <taxon>Bacteria</taxon>
        <taxon>Pseudomonadati</taxon>
        <taxon>Pseudomonadota</taxon>
        <taxon>Gammaproteobacteria</taxon>
        <taxon>Vibrionales</taxon>
        <taxon>Vibrionaceae</taxon>
        <taxon>Enterovibrio</taxon>
    </lineage>
</organism>
<dbReference type="EMBL" id="FOWR01000006">
    <property type="protein sequence ID" value="SFP00218.1"/>
    <property type="molecule type" value="Genomic_DNA"/>
</dbReference>
<proteinExistence type="predicted"/>
<gene>
    <name evidence="1" type="ORF">SAMN03084138_01052</name>
</gene>
<dbReference type="RefSeq" id="WP_017015656.1">
    <property type="nucleotide sequence ID" value="NZ_FOWR01000006.1"/>
</dbReference>
<reference evidence="1 2" key="1">
    <citation type="submission" date="2016-10" db="EMBL/GenBank/DDBJ databases">
        <authorList>
            <person name="de Groot N.N."/>
        </authorList>
    </citation>
    <scope>NUCLEOTIDE SEQUENCE [LARGE SCALE GENOMIC DNA]</scope>
    <source>
        <strain evidence="1 2">DSM 15893</strain>
    </source>
</reference>
<sequence length="527" mass="58825">MLVKEPIPNFVKAMGHRVVAYILNVTESEARQVLQNQYRLSAKQQDTFISYVQLCRQMRAVALSQGDIEQSFFHRIPHVLQNGQHIFSVWRNQNDGFQPSVSISDPLAKSLAAVATELYPLFLVKAGTKPHLFYRASGYLSAAIAQLPGHKALYRHILEDPSFERVFETISNEPSETLGHYVDSKGKRGVITLSSLPSAILLNSYDLMRIRGPMSDSTFVETVLELLEIARSVADGEVAQIPLFVGFRNAALVDLDELDTKWGTIRRYTPSIAEYTLHLPSLMAKRKDSGFMLESGYAYAINSGDLLEDDDWPDDVLEADNEKMSTELNITLCLAMCFLNDSPPFVAPEWVWHVDPFSLEGAKENVDTVKEADEPVQITTRILDDVENWSLLLEDTDSTGIRLAFSRLFSAARQPSRIDGLLDAMVALRNIFGAGSNADDVPKAVEALVSGDADEAAQLALELAEDWNQILQGDAWWDAEEVREKTMLCISLCLTCLHHLYLKMPTLVSDPDRLAKIVSKTKDNIAC</sequence>
<dbReference type="STRING" id="1121869.SAMN03084138_01052"/>
<dbReference type="GeneID" id="35872323"/>